<evidence type="ECO:0000313" key="1">
    <source>
        <dbReference type="EMBL" id="KAK4125537.1"/>
    </source>
</evidence>
<dbReference type="AlphaFoldDB" id="A0AAN6U307"/>
<protein>
    <submittedName>
        <fullName evidence="1">Uncharacterized protein</fullName>
    </submittedName>
</protein>
<sequence>MYPTRLERAIREILPISVLGSRAWIFGGELLPRQPVDNRLDLIELTSSQGEHRDQHQQLP</sequence>
<name>A0AAN6U307_9PEZI</name>
<reference evidence="1" key="2">
    <citation type="submission" date="2023-05" db="EMBL/GenBank/DDBJ databases">
        <authorList>
            <consortium name="Lawrence Berkeley National Laboratory"/>
            <person name="Steindorff A."/>
            <person name="Hensen N."/>
            <person name="Bonometti L."/>
            <person name="Westerberg I."/>
            <person name="Brannstrom I.O."/>
            <person name="Guillou S."/>
            <person name="Cros-Aarteil S."/>
            <person name="Calhoun S."/>
            <person name="Haridas S."/>
            <person name="Kuo A."/>
            <person name="Mondo S."/>
            <person name="Pangilinan J."/>
            <person name="Riley R."/>
            <person name="Labutti K."/>
            <person name="Andreopoulos B."/>
            <person name="Lipzen A."/>
            <person name="Chen C."/>
            <person name="Yanf M."/>
            <person name="Daum C."/>
            <person name="Ng V."/>
            <person name="Clum A."/>
            <person name="Ohm R."/>
            <person name="Martin F."/>
            <person name="Silar P."/>
            <person name="Natvig D."/>
            <person name="Lalanne C."/>
            <person name="Gautier V."/>
            <person name="Ament-Velasquez S.L."/>
            <person name="Kruys A."/>
            <person name="Hutchinson M.I."/>
            <person name="Powell A.J."/>
            <person name="Barry K."/>
            <person name="Miller A.N."/>
            <person name="Grigoriev I.V."/>
            <person name="Debuchy R."/>
            <person name="Gladieux P."/>
            <person name="Thoren M.H."/>
            <person name="Johannesson H."/>
        </authorList>
    </citation>
    <scope>NUCLEOTIDE SEQUENCE</scope>
    <source>
        <strain evidence="1">CBS 731.68</strain>
    </source>
</reference>
<proteinExistence type="predicted"/>
<accession>A0AAN6U307</accession>
<evidence type="ECO:0000313" key="2">
    <source>
        <dbReference type="Proteomes" id="UP001302602"/>
    </source>
</evidence>
<feature type="non-terminal residue" evidence="1">
    <location>
        <position position="1"/>
    </location>
</feature>
<dbReference type="RefSeq" id="XP_062649308.1">
    <property type="nucleotide sequence ID" value="XM_062792309.1"/>
</dbReference>
<dbReference type="GeneID" id="87829078"/>
<dbReference type="EMBL" id="MU853225">
    <property type="protein sequence ID" value="KAK4125537.1"/>
    <property type="molecule type" value="Genomic_DNA"/>
</dbReference>
<reference evidence="1" key="1">
    <citation type="journal article" date="2023" name="Mol. Phylogenet. Evol.">
        <title>Genome-scale phylogeny and comparative genomics of the fungal order Sordariales.</title>
        <authorList>
            <person name="Hensen N."/>
            <person name="Bonometti L."/>
            <person name="Westerberg I."/>
            <person name="Brannstrom I.O."/>
            <person name="Guillou S."/>
            <person name="Cros-Aarteil S."/>
            <person name="Calhoun S."/>
            <person name="Haridas S."/>
            <person name="Kuo A."/>
            <person name="Mondo S."/>
            <person name="Pangilinan J."/>
            <person name="Riley R."/>
            <person name="LaButti K."/>
            <person name="Andreopoulos B."/>
            <person name="Lipzen A."/>
            <person name="Chen C."/>
            <person name="Yan M."/>
            <person name="Daum C."/>
            <person name="Ng V."/>
            <person name="Clum A."/>
            <person name="Steindorff A."/>
            <person name="Ohm R.A."/>
            <person name="Martin F."/>
            <person name="Silar P."/>
            <person name="Natvig D.O."/>
            <person name="Lalanne C."/>
            <person name="Gautier V."/>
            <person name="Ament-Velasquez S.L."/>
            <person name="Kruys A."/>
            <person name="Hutchinson M.I."/>
            <person name="Powell A.J."/>
            <person name="Barry K."/>
            <person name="Miller A.N."/>
            <person name="Grigoriev I.V."/>
            <person name="Debuchy R."/>
            <person name="Gladieux P."/>
            <person name="Hiltunen Thoren M."/>
            <person name="Johannesson H."/>
        </authorList>
    </citation>
    <scope>NUCLEOTIDE SEQUENCE</scope>
    <source>
        <strain evidence="1">CBS 731.68</strain>
    </source>
</reference>
<dbReference type="Proteomes" id="UP001302602">
    <property type="component" value="Unassembled WGS sequence"/>
</dbReference>
<gene>
    <name evidence="1" type="ORF">N657DRAFT_642269</name>
</gene>
<keyword evidence="2" id="KW-1185">Reference proteome</keyword>
<comment type="caution">
    <text evidence="1">The sequence shown here is derived from an EMBL/GenBank/DDBJ whole genome shotgun (WGS) entry which is preliminary data.</text>
</comment>
<organism evidence="1 2">
    <name type="scientific">Parathielavia appendiculata</name>
    <dbReference type="NCBI Taxonomy" id="2587402"/>
    <lineage>
        <taxon>Eukaryota</taxon>
        <taxon>Fungi</taxon>
        <taxon>Dikarya</taxon>
        <taxon>Ascomycota</taxon>
        <taxon>Pezizomycotina</taxon>
        <taxon>Sordariomycetes</taxon>
        <taxon>Sordariomycetidae</taxon>
        <taxon>Sordariales</taxon>
        <taxon>Chaetomiaceae</taxon>
        <taxon>Parathielavia</taxon>
    </lineage>
</organism>